<evidence type="ECO:0000313" key="2">
    <source>
        <dbReference type="Proteomes" id="UP000198878"/>
    </source>
</evidence>
<name>A0A1H5RJ90_9PSEU</name>
<sequence>MSVPQKHHYVPQFLLRRFADTSKKLLVHHTDKEERPGRVHVGNLAQTFRGHTLYWPGREPDHATIESGMGSIETHTGRVVADLLAGGARSPAPDQREVLGFFIALQWQRSRFLIDLLVRSVLAPDAPVNELERSLGIRQIMHSVLFPWFARLDGEIDPGETACYVADWLQYGPWQWRLYRPDGPKLIVGDNIVCLWGLADGETSEMPEPWTHHGVGVGFGNCGRVTMPLAPNLGLIIHRDGRPDLRNPTAAEFNRATVYSSREFVAHHPEGLPSADLQRALREDLGTQRQLLPIIIEAARRAAEEDARQSDRLFQQLSETEPKPFF</sequence>
<evidence type="ECO:0000313" key="1">
    <source>
        <dbReference type="EMBL" id="SEF38416.1"/>
    </source>
</evidence>
<proteinExistence type="predicted"/>
<reference evidence="2" key="1">
    <citation type="submission" date="2016-10" db="EMBL/GenBank/DDBJ databases">
        <authorList>
            <person name="Varghese N."/>
            <person name="Submissions S."/>
        </authorList>
    </citation>
    <scope>NUCLEOTIDE SEQUENCE [LARGE SCALE GENOMIC DNA]</scope>
    <source>
        <strain evidence="2">DSM 44654</strain>
    </source>
</reference>
<dbReference type="Pfam" id="PF14022">
    <property type="entry name" value="DUF4238"/>
    <property type="match status" value="1"/>
</dbReference>
<dbReference type="RefSeq" id="WP_086676813.1">
    <property type="nucleotide sequence ID" value="NZ_FNUJ01000021.1"/>
</dbReference>
<dbReference type="STRING" id="218821.SAMN05421837_12147"/>
<protein>
    <recommendedName>
        <fullName evidence="3">DUF4238 domain-containing protein</fullName>
    </recommendedName>
</protein>
<dbReference type="OrthoDB" id="580988at2"/>
<dbReference type="EMBL" id="FNUJ01000021">
    <property type="protein sequence ID" value="SEF38416.1"/>
    <property type="molecule type" value="Genomic_DNA"/>
</dbReference>
<organism evidence="1 2">
    <name type="scientific">Amycolatopsis pretoriensis</name>
    <dbReference type="NCBI Taxonomy" id="218821"/>
    <lineage>
        <taxon>Bacteria</taxon>
        <taxon>Bacillati</taxon>
        <taxon>Actinomycetota</taxon>
        <taxon>Actinomycetes</taxon>
        <taxon>Pseudonocardiales</taxon>
        <taxon>Pseudonocardiaceae</taxon>
        <taxon>Amycolatopsis</taxon>
    </lineage>
</organism>
<dbReference type="AlphaFoldDB" id="A0A1H5RJ90"/>
<evidence type="ECO:0008006" key="3">
    <source>
        <dbReference type="Google" id="ProtNLM"/>
    </source>
</evidence>
<gene>
    <name evidence="1" type="ORF">SAMN05421837_12147</name>
</gene>
<keyword evidence="2" id="KW-1185">Reference proteome</keyword>
<dbReference type="InterPro" id="IPR025332">
    <property type="entry name" value="DUF4238"/>
</dbReference>
<accession>A0A1H5RJ90</accession>
<dbReference type="Proteomes" id="UP000198878">
    <property type="component" value="Unassembled WGS sequence"/>
</dbReference>